<dbReference type="EC" id="4.4.1.8" evidence="8"/>
<comment type="similarity">
    <text evidence="2 7">Belongs to the trans-sulfuration enzymes family.</text>
</comment>
<dbReference type="PANTHER" id="PTHR43500">
    <property type="entry name" value="CYSTATHIONINE BETA-LYASE-RELATED"/>
    <property type="match status" value="1"/>
</dbReference>
<organism evidence="8 9">
    <name type="scientific">PS1 clade bacterium</name>
    <dbReference type="NCBI Taxonomy" id="2175152"/>
    <lineage>
        <taxon>Bacteria</taxon>
        <taxon>Pseudomonadati</taxon>
        <taxon>Pseudomonadota</taxon>
        <taxon>Alphaproteobacteria</taxon>
        <taxon>PS1 clade</taxon>
    </lineage>
</organism>
<gene>
    <name evidence="8" type="primary">metC</name>
    <name evidence="8" type="ORF">ISQ19_06230</name>
</gene>
<name>A0A937HP60_9PROT</name>
<dbReference type="InterPro" id="IPR015421">
    <property type="entry name" value="PyrdxlP-dep_Trfase_major"/>
</dbReference>
<proteinExistence type="inferred from homology"/>
<sequence>MKDETKIVVTGRDPKAHAGAVNTPVYHASTIIYPSLAAIRGTEKIPYTYGRRGTPTTAALQNAMNALEGADGTMLTASGASAVSLAILSAVEAGRHLLMVDSVYQPTRKLCDQLLAGLGVETEYYDPLIGGDIAALIRDNTAMIFMESPGSQTFEIQDVPAIVAAAQKAGVKTAIDNTWATPLHFRPLDHGVDFSVLAATKYVVGHADALLGTVAAKGENFTKLQSVHGLIGHSVGPDDVFLALRGLRTMPTRMKQHQTAALQIAEWLQGLSFVRKVLYPALPGAPGHALWQRDFSGAGGLFTVELDPCSEAQLAAMLDNMRLFAMGYSWGGFESLIVPCKIARTVTPYETDGQMLRLNIGLEHIDDLKDDLRDGFARAGYKI</sequence>
<dbReference type="InterPro" id="IPR000277">
    <property type="entry name" value="Cys/Met-Metab_PyrdxlP-dep_enz"/>
</dbReference>
<protein>
    <submittedName>
        <fullName evidence="8">Cystathionine beta-lyase</fullName>
        <ecNumber evidence="8">4.4.1.8</ecNumber>
    </submittedName>
</protein>
<evidence type="ECO:0000256" key="3">
    <source>
        <dbReference type="ARBA" id="ARBA00022898"/>
    </source>
</evidence>
<keyword evidence="3 6" id="KW-0663">Pyridoxal phosphate</keyword>
<comment type="cofactor">
    <cofactor evidence="1 7">
        <name>pyridoxal 5'-phosphate</name>
        <dbReference type="ChEBI" id="CHEBI:597326"/>
    </cofactor>
</comment>
<evidence type="ECO:0000256" key="6">
    <source>
        <dbReference type="PIRSR" id="PIRSR001434-2"/>
    </source>
</evidence>
<dbReference type="SUPFAM" id="SSF53383">
    <property type="entry name" value="PLP-dependent transferases"/>
    <property type="match status" value="1"/>
</dbReference>
<comment type="catalytic activity">
    <reaction evidence="5">
        <text>L,L-cystathionine + H2O = L-homocysteine + pyruvate + NH4(+)</text>
        <dbReference type="Rhea" id="RHEA:13965"/>
        <dbReference type="ChEBI" id="CHEBI:15361"/>
        <dbReference type="ChEBI" id="CHEBI:15377"/>
        <dbReference type="ChEBI" id="CHEBI:28938"/>
        <dbReference type="ChEBI" id="CHEBI:58161"/>
        <dbReference type="ChEBI" id="CHEBI:58199"/>
    </reaction>
</comment>
<dbReference type="PIRSF" id="PIRSF001434">
    <property type="entry name" value="CGS"/>
    <property type="match status" value="1"/>
</dbReference>
<dbReference type="AlphaFoldDB" id="A0A937HP60"/>
<feature type="modified residue" description="N6-(pyridoxal phosphate)lysine" evidence="6">
    <location>
        <position position="201"/>
    </location>
</feature>
<dbReference type="InterPro" id="IPR006233">
    <property type="entry name" value="Cys_b_lyase_bac"/>
</dbReference>
<dbReference type="InterPro" id="IPR015424">
    <property type="entry name" value="PyrdxlP-dep_Trfase"/>
</dbReference>
<dbReference type="NCBIfam" id="TIGR01324">
    <property type="entry name" value="cysta_beta_ly_B"/>
    <property type="match status" value="1"/>
</dbReference>
<dbReference type="PANTHER" id="PTHR43500:SF1">
    <property type="entry name" value="CYSTATHIONINE BETA-LYASE-RELATED"/>
    <property type="match status" value="1"/>
</dbReference>
<keyword evidence="4 8" id="KW-0456">Lyase</keyword>
<dbReference type="FunFam" id="3.40.640.10:FF:000046">
    <property type="entry name" value="Cystathionine gamma-lyase"/>
    <property type="match status" value="1"/>
</dbReference>
<accession>A0A937HP60</accession>
<evidence type="ECO:0000256" key="5">
    <source>
        <dbReference type="ARBA" id="ARBA00047517"/>
    </source>
</evidence>
<evidence type="ECO:0000313" key="8">
    <source>
        <dbReference type="EMBL" id="MBL6762276.1"/>
    </source>
</evidence>
<dbReference type="GO" id="GO:0019346">
    <property type="term" value="P:transsulfuration"/>
    <property type="evidence" value="ECO:0007669"/>
    <property type="project" value="InterPro"/>
</dbReference>
<evidence type="ECO:0000256" key="2">
    <source>
        <dbReference type="ARBA" id="ARBA00009077"/>
    </source>
</evidence>
<dbReference type="GO" id="GO:0019450">
    <property type="term" value="P:L-cysteine catabolic process to pyruvate"/>
    <property type="evidence" value="ECO:0007669"/>
    <property type="project" value="TreeGrafter"/>
</dbReference>
<evidence type="ECO:0000256" key="4">
    <source>
        <dbReference type="ARBA" id="ARBA00023239"/>
    </source>
</evidence>
<evidence type="ECO:0000313" key="9">
    <source>
        <dbReference type="Proteomes" id="UP000785783"/>
    </source>
</evidence>
<evidence type="ECO:0000256" key="7">
    <source>
        <dbReference type="RuleBase" id="RU362118"/>
    </source>
</evidence>
<dbReference type="GO" id="GO:0047804">
    <property type="term" value="F:cysteine-S-conjugate beta-lyase activity"/>
    <property type="evidence" value="ECO:0007669"/>
    <property type="project" value="InterPro"/>
</dbReference>
<comment type="caution">
    <text evidence="8">The sequence shown here is derived from an EMBL/GenBank/DDBJ whole genome shotgun (WGS) entry which is preliminary data.</text>
</comment>
<dbReference type="GO" id="GO:0030170">
    <property type="term" value="F:pyridoxal phosphate binding"/>
    <property type="evidence" value="ECO:0007669"/>
    <property type="project" value="InterPro"/>
</dbReference>
<reference evidence="8" key="1">
    <citation type="submission" date="2020-10" db="EMBL/GenBank/DDBJ databases">
        <title>Microbiome of the Black Sea water column analyzed by genome centric metagenomics.</title>
        <authorList>
            <person name="Cabello-Yeves P.J."/>
            <person name="Callieri C."/>
            <person name="Picazo A."/>
            <person name="Mehrshad M."/>
            <person name="Haro-Moreno J.M."/>
            <person name="Roda-Garcia J."/>
            <person name="Dzembekova N."/>
            <person name="Slabakova V."/>
            <person name="Slabakova N."/>
            <person name="Moncheva S."/>
            <person name="Rodriguez-Valera F."/>
        </authorList>
    </citation>
    <scope>NUCLEOTIDE SEQUENCE</scope>
    <source>
        <strain evidence="8">BS307-5m-G5</strain>
    </source>
</reference>
<dbReference type="Proteomes" id="UP000785783">
    <property type="component" value="Unassembled WGS sequence"/>
</dbReference>
<evidence type="ECO:0000256" key="1">
    <source>
        <dbReference type="ARBA" id="ARBA00001933"/>
    </source>
</evidence>
<dbReference type="Pfam" id="PF01053">
    <property type="entry name" value="Cys_Met_Meta_PP"/>
    <property type="match status" value="1"/>
</dbReference>
<dbReference type="Gene3D" id="3.90.1150.10">
    <property type="entry name" value="Aspartate Aminotransferase, domain 1"/>
    <property type="match status" value="1"/>
</dbReference>
<dbReference type="InterPro" id="IPR015422">
    <property type="entry name" value="PyrdxlP-dep_Trfase_small"/>
</dbReference>
<dbReference type="Gene3D" id="3.40.640.10">
    <property type="entry name" value="Type I PLP-dependent aspartate aminotransferase-like (Major domain)"/>
    <property type="match status" value="1"/>
</dbReference>
<dbReference type="EMBL" id="JADHOK010000097">
    <property type="protein sequence ID" value="MBL6762276.1"/>
    <property type="molecule type" value="Genomic_DNA"/>
</dbReference>